<dbReference type="Proteomes" id="UP000041770">
    <property type="component" value="Unassembled WGS sequence"/>
</dbReference>
<proteinExistence type="predicted"/>
<protein>
    <submittedName>
        <fullName evidence="1">Uncharacterized protein</fullName>
    </submittedName>
</protein>
<organism evidence="1 2">
    <name type="scientific">Vibrio cholerae</name>
    <dbReference type="NCBI Taxonomy" id="666"/>
    <lineage>
        <taxon>Bacteria</taxon>
        <taxon>Pseudomonadati</taxon>
        <taxon>Pseudomonadota</taxon>
        <taxon>Gammaproteobacteria</taxon>
        <taxon>Vibrionales</taxon>
        <taxon>Vibrionaceae</taxon>
        <taxon>Vibrio</taxon>
    </lineage>
</organism>
<evidence type="ECO:0000313" key="2">
    <source>
        <dbReference type="Proteomes" id="UP000041770"/>
    </source>
</evidence>
<accession>A0A656A089</accession>
<name>A0A656A089_VIBCL</name>
<evidence type="ECO:0000313" key="1">
    <source>
        <dbReference type="EMBL" id="CSC90619.1"/>
    </source>
</evidence>
<sequence>MSMMKLAFLNMPTLTISALIAHACCTFLFHHHRKATLSTSLSNRFTI</sequence>
<dbReference type="EMBL" id="CWQY01000018">
    <property type="protein sequence ID" value="CSC90619.1"/>
    <property type="molecule type" value="Genomic_DNA"/>
</dbReference>
<gene>
    <name evidence="1" type="ORF">ERS013200_02582</name>
</gene>
<dbReference type="AlphaFoldDB" id="A0A656A089"/>
<reference evidence="1 2" key="1">
    <citation type="submission" date="2015-07" db="EMBL/GenBank/DDBJ databases">
        <authorList>
            <consortium name="Pathogen Informatics"/>
        </authorList>
    </citation>
    <scope>NUCLEOTIDE SEQUENCE [LARGE SCALE GENOMIC DNA]</scope>
    <source>
        <strain evidence="1 2">A316</strain>
    </source>
</reference>